<keyword evidence="1" id="KW-0812">Transmembrane</keyword>
<keyword evidence="1" id="KW-1133">Transmembrane helix</keyword>
<dbReference type="RefSeq" id="WP_386062298.1">
    <property type="nucleotide sequence ID" value="NZ_JBHTKL010000005.1"/>
</dbReference>
<protein>
    <submittedName>
        <fullName evidence="2">Uncharacterized protein</fullName>
    </submittedName>
</protein>
<dbReference type="Proteomes" id="UP001596990">
    <property type="component" value="Unassembled WGS sequence"/>
</dbReference>
<keyword evidence="1" id="KW-0472">Membrane</keyword>
<organism evidence="2 3">
    <name type="scientific">Thalassobacillus hwangdonensis</name>
    <dbReference type="NCBI Taxonomy" id="546108"/>
    <lineage>
        <taxon>Bacteria</taxon>
        <taxon>Bacillati</taxon>
        <taxon>Bacillota</taxon>
        <taxon>Bacilli</taxon>
        <taxon>Bacillales</taxon>
        <taxon>Bacillaceae</taxon>
        <taxon>Thalassobacillus</taxon>
    </lineage>
</organism>
<comment type="caution">
    <text evidence="2">The sequence shown here is derived from an EMBL/GenBank/DDBJ whole genome shotgun (WGS) entry which is preliminary data.</text>
</comment>
<reference evidence="3" key="1">
    <citation type="journal article" date="2019" name="Int. J. Syst. Evol. Microbiol.">
        <title>The Global Catalogue of Microorganisms (GCM) 10K type strain sequencing project: providing services to taxonomists for standard genome sequencing and annotation.</title>
        <authorList>
            <consortium name="The Broad Institute Genomics Platform"/>
            <consortium name="The Broad Institute Genome Sequencing Center for Infectious Disease"/>
            <person name="Wu L."/>
            <person name="Ma J."/>
        </authorList>
    </citation>
    <scope>NUCLEOTIDE SEQUENCE [LARGE SCALE GENOMIC DNA]</scope>
    <source>
        <strain evidence="3">CCUG 56607</strain>
    </source>
</reference>
<accession>A0ABW3L5E1</accession>
<dbReference type="EMBL" id="JBHTKL010000005">
    <property type="protein sequence ID" value="MFD1020526.1"/>
    <property type="molecule type" value="Genomic_DNA"/>
</dbReference>
<proteinExistence type="predicted"/>
<keyword evidence="3" id="KW-1185">Reference proteome</keyword>
<evidence type="ECO:0000256" key="1">
    <source>
        <dbReference type="SAM" id="Phobius"/>
    </source>
</evidence>
<evidence type="ECO:0000313" key="2">
    <source>
        <dbReference type="EMBL" id="MFD1020526.1"/>
    </source>
</evidence>
<feature type="transmembrane region" description="Helical" evidence="1">
    <location>
        <begin position="45"/>
        <end position="67"/>
    </location>
</feature>
<sequence length="559" mass="64488">MAEKKFEELMKSMKCDYDNVSIETDEDKIMDRLPSKRKRPTWIRALSYGSALAAAAALFIILSLGYINEDASKQGDEVQNQEVPGSLIETFDKNKERFEKSLGVGDASEFEEVKQAKRIVEVNKGEEDPEKIEDAQLAIIEWFQTPEMELKIAVDNADGRSDTSFAFSLRDVTSKLEIFKPSMQAYWERVVSSEGGLSQQESETIIEALNNGEDYRPSKEINHALNVLEKQGYTLVPSLGKDIKLLVMINHDWILEKLDDSLITEELKSYYDIQDELEVLYASQDADESHSWMDSQFVLLQIEEHLEKYNKDDPYHQQAILTGEAGRVLSIFVSAGVNVGEEIPAEAEGVFEDFLDENQTSKFYGLVNTALQTYEENDWRREGFEIYGQLIDMMYRDYDPENQPQFPYDRIRDNIALIPQGELQDVYENYSQSQNDLLLEGLSAYDVMRLYMMASDEDDFETVYALTMKQDNYGYPEDKEQWREEFLGFDNAHKYLNLEHDTGYVLEYIDEGPEDVEPNNPEKRFTFLNENGEVVTGGLAFRMVQREDGVWKVPHMSMQ</sequence>
<evidence type="ECO:0000313" key="3">
    <source>
        <dbReference type="Proteomes" id="UP001596990"/>
    </source>
</evidence>
<gene>
    <name evidence="2" type="ORF">ACFQ2J_15160</name>
</gene>
<name>A0ABW3L5E1_9BACI</name>